<name>A0A0E2BGE9_9LEPT</name>
<protein>
    <submittedName>
        <fullName evidence="1">PF07600 family protein</fullName>
    </submittedName>
</protein>
<dbReference type="EMBL" id="AHON02000029">
    <property type="protein sequence ID" value="EKO34418.1"/>
    <property type="molecule type" value="Genomic_DNA"/>
</dbReference>
<dbReference type="InterPro" id="IPR011458">
    <property type="entry name" value="DUF1564"/>
</dbReference>
<keyword evidence="2" id="KW-1185">Reference proteome</keyword>
<dbReference type="RefSeq" id="WP_004484563.1">
    <property type="nucleotide sequence ID" value="NZ_AHON02000029.1"/>
</dbReference>
<organism evidence="1 2">
    <name type="scientific">Leptospira santarosai str. MOR084</name>
    <dbReference type="NCBI Taxonomy" id="1049984"/>
    <lineage>
        <taxon>Bacteria</taxon>
        <taxon>Pseudomonadati</taxon>
        <taxon>Spirochaetota</taxon>
        <taxon>Spirochaetia</taxon>
        <taxon>Leptospirales</taxon>
        <taxon>Leptospiraceae</taxon>
        <taxon>Leptospira</taxon>
    </lineage>
</organism>
<evidence type="ECO:0000313" key="2">
    <source>
        <dbReference type="Proteomes" id="UP000006329"/>
    </source>
</evidence>
<dbReference type="Pfam" id="PF07600">
    <property type="entry name" value="DUF1564"/>
    <property type="match status" value="1"/>
</dbReference>
<reference evidence="1" key="1">
    <citation type="submission" date="2012-10" db="EMBL/GenBank/DDBJ databases">
        <authorList>
            <person name="Harkins D.M."/>
            <person name="Durkin A.S."/>
            <person name="Brinkac L.M."/>
            <person name="Haft D.H."/>
            <person name="Selengut J.D."/>
            <person name="Sanka R."/>
            <person name="DePew J."/>
            <person name="Purushe J."/>
            <person name="Matthias M.A."/>
            <person name="Vinetz J.M."/>
            <person name="Sutton G.G."/>
            <person name="Nierman W.C."/>
            <person name="Fouts D.E."/>
        </authorList>
    </citation>
    <scope>NUCLEOTIDE SEQUENCE [LARGE SCALE GENOMIC DNA]</scope>
    <source>
        <strain evidence="1">MOR084</strain>
    </source>
</reference>
<proteinExistence type="predicted"/>
<sequence length="179" mass="21141">MGILLLNSDHEIRSTLQERNTDVVTLLIPESTLFRYDQKEHRNLPKRIPILLRKYGKYLTSVKRLSKNARKTLYQPSSGLKKMRRINVRLSTGSWAFLGMLAQVHGVSRCYLFNYLLWLDEVGVGDSIVRTVNEGGPTFHRDYKYILHFDLLNNRVIRRLECEPNGIFYVLDFRDWFDF</sequence>
<gene>
    <name evidence="1" type="ORF">LEP1GSC179_3289</name>
</gene>
<comment type="caution">
    <text evidence="1">The sequence shown here is derived from an EMBL/GenBank/DDBJ whole genome shotgun (WGS) entry which is preliminary data.</text>
</comment>
<evidence type="ECO:0000313" key="1">
    <source>
        <dbReference type="EMBL" id="EKO34418.1"/>
    </source>
</evidence>
<accession>A0A0E2BGE9</accession>
<dbReference type="Proteomes" id="UP000006329">
    <property type="component" value="Unassembled WGS sequence"/>
</dbReference>
<dbReference type="AlphaFoldDB" id="A0A0E2BGE9"/>